<protein>
    <submittedName>
        <fullName evidence="4">DUF2807 domain-containing protein</fullName>
    </submittedName>
</protein>
<evidence type="ECO:0000259" key="3">
    <source>
        <dbReference type="Pfam" id="PF10988"/>
    </source>
</evidence>
<feature type="signal peptide" evidence="2">
    <location>
        <begin position="1"/>
        <end position="21"/>
    </location>
</feature>
<keyword evidence="2" id="KW-0732">Signal</keyword>
<comment type="caution">
    <text evidence="4">The sequence shown here is derived from an EMBL/GenBank/DDBJ whole genome shotgun (WGS) entry which is preliminary data.</text>
</comment>
<keyword evidence="5" id="KW-1185">Reference proteome</keyword>
<dbReference type="InterPro" id="IPR021255">
    <property type="entry name" value="DUF2807"/>
</dbReference>
<sequence>MKTKYSFIMVLGMFISTLAMAQEEETRSLDAFTEVSVGESIKVTLVKGSKNEAKISTTNTETENVLTEVFGDNLKIHMESGNYRNNEVTVVVTYSGEIEEVKVSSSARLNTKGVVKSEELAIKVSSSGRLEMELDVDRLKVDVSSSGRASLSGNANTQVIEVSSSGRYEGFGLESKGVKADVSSSGRIEVSVSEELMAKASSSGRVVYKGAPEKVDADTSSSGSVKKD</sequence>
<feature type="domain" description="Putative auto-transporter adhesin head GIN" evidence="3">
    <location>
        <begin position="31"/>
        <end position="212"/>
    </location>
</feature>
<feature type="chain" id="PRO_5046117391" evidence="2">
    <location>
        <begin position="22"/>
        <end position="228"/>
    </location>
</feature>
<dbReference type="EMBL" id="JAOYOD010000001">
    <property type="protein sequence ID" value="MCV9386220.1"/>
    <property type="molecule type" value="Genomic_DNA"/>
</dbReference>
<proteinExistence type="predicted"/>
<dbReference type="RefSeq" id="WP_264137005.1">
    <property type="nucleotide sequence ID" value="NZ_JAOYOD010000001.1"/>
</dbReference>
<dbReference type="Pfam" id="PF10988">
    <property type="entry name" value="DUF2807"/>
    <property type="match status" value="1"/>
</dbReference>
<dbReference type="Proteomes" id="UP001300692">
    <property type="component" value="Unassembled WGS sequence"/>
</dbReference>
<evidence type="ECO:0000313" key="4">
    <source>
        <dbReference type="EMBL" id="MCV9386220.1"/>
    </source>
</evidence>
<feature type="region of interest" description="Disordered" evidence="1">
    <location>
        <begin position="202"/>
        <end position="228"/>
    </location>
</feature>
<name>A0ABT3CRW9_9BACT</name>
<accession>A0ABT3CRW9</accession>
<gene>
    <name evidence="4" type="ORF">N7U62_06065</name>
</gene>
<evidence type="ECO:0000256" key="2">
    <source>
        <dbReference type="SAM" id="SignalP"/>
    </source>
</evidence>
<organism evidence="4 5">
    <name type="scientific">Reichenbachiella ulvae</name>
    <dbReference type="NCBI Taxonomy" id="2980104"/>
    <lineage>
        <taxon>Bacteria</taxon>
        <taxon>Pseudomonadati</taxon>
        <taxon>Bacteroidota</taxon>
        <taxon>Cytophagia</taxon>
        <taxon>Cytophagales</taxon>
        <taxon>Reichenbachiellaceae</taxon>
        <taxon>Reichenbachiella</taxon>
    </lineage>
</organism>
<dbReference type="Gene3D" id="2.160.20.120">
    <property type="match status" value="1"/>
</dbReference>
<reference evidence="4 5" key="1">
    <citation type="submission" date="2022-10" db="EMBL/GenBank/DDBJ databases">
        <title>Comparative genomics and taxonomic characterization of three novel marine species of genus Reichenbachiella exhibiting antioxidant and polysaccharide degradation activities.</title>
        <authorList>
            <person name="Muhammad N."/>
            <person name="Lee Y.-J."/>
            <person name="Ko J."/>
            <person name="Kim S.-G."/>
        </authorList>
    </citation>
    <scope>NUCLEOTIDE SEQUENCE [LARGE SCALE GENOMIC DNA]</scope>
    <source>
        <strain evidence="4 5">ABR2-5</strain>
    </source>
</reference>
<feature type="compositionally biased region" description="Polar residues" evidence="1">
    <location>
        <begin position="218"/>
        <end position="228"/>
    </location>
</feature>
<evidence type="ECO:0000313" key="5">
    <source>
        <dbReference type="Proteomes" id="UP001300692"/>
    </source>
</evidence>
<evidence type="ECO:0000256" key="1">
    <source>
        <dbReference type="SAM" id="MobiDB-lite"/>
    </source>
</evidence>